<feature type="signal peptide" evidence="2">
    <location>
        <begin position="1"/>
        <end position="22"/>
    </location>
</feature>
<reference evidence="4 5" key="1">
    <citation type="submission" date="2024-07" db="EMBL/GenBank/DDBJ databases">
        <title>Luteimonas salilacus sp. nov., isolated from the shore soil of Salt Lake in Tibet of China.</title>
        <authorList>
            <person name="Zhang X."/>
            <person name="Li A."/>
        </authorList>
    </citation>
    <scope>NUCLEOTIDE SEQUENCE [LARGE SCALE GENOMIC DNA]</scope>
    <source>
        <strain evidence="4 5">B3-2-R+30</strain>
    </source>
</reference>
<feature type="chain" id="PRO_5045454480" evidence="2">
    <location>
        <begin position="23"/>
        <end position="1049"/>
    </location>
</feature>
<dbReference type="SUPFAM" id="SSF50960">
    <property type="entry name" value="TolB, C-terminal domain"/>
    <property type="match status" value="1"/>
</dbReference>
<dbReference type="InterPro" id="IPR032466">
    <property type="entry name" value="Metal_Hydrolase"/>
</dbReference>
<dbReference type="PANTHER" id="PTHR36842:SF1">
    <property type="entry name" value="PROTEIN TOLB"/>
    <property type="match status" value="1"/>
</dbReference>
<dbReference type="Gene3D" id="2.120.10.30">
    <property type="entry name" value="TolB, C-terminal domain"/>
    <property type="match status" value="3"/>
</dbReference>
<dbReference type="PANTHER" id="PTHR36842">
    <property type="entry name" value="PROTEIN TOLB HOMOLOG"/>
    <property type="match status" value="1"/>
</dbReference>
<evidence type="ECO:0000256" key="1">
    <source>
        <dbReference type="ARBA" id="ARBA00009820"/>
    </source>
</evidence>
<evidence type="ECO:0000313" key="4">
    <source>
        <dbReference type="EMBL" id="MEZ0475073.1"/>
    </source>
</evidence>
<dbReference type="InterPro" id="IPR011042">
    <property type="entry name" value="6-blade_b-propeller_TolB-like"/>
</dbReference>
<name>A0ABV4HR61_9GAMM</name>
<dbReference type="SUPFAM" id="SSF51556">
    <property type="entry name" value="Metallo-dependent hydrolases"/>
    <property type="match status" value="1"/>
</dbReference>
<feature type="domain" description="Amidohydrolase-related" evidence="3">
    <location>
        <begin position="687"/>
        <end position="995"/>
    </location>
</feature>
<dbReference type="Proteomes" id="UP001566331">
    <property type="component" value="Unassembled WGS sequence"/>
</dbReference>
<dbReference type="InterPro" id="IPR011659">
    <property type="entry name" value="WD40"/>
</dbReference>
<dbReference type="Gene3D" id="3.20.20.140">
    <property type="entry name" value="Metal-dependent hydrolases"/>
    <property type="match status" value="2"/>
</dbReference>
<accession>A0ABV4HR61</accession>
<evidence type="ECO:0000256" key="2">
    <source>
        <dbReference type="SAM" id="SignalP"/>
    </source>
</evidence>
<comment type="similarity">
    <text evidence="1">Belongs to the TolB family.</text>
</comment>
<dbReference type="SUPFAM" id="SSF82171">
    <property type="entry name" value="DPP6 N-terminal domain-like"/>
    <property type="match status" value="2"/>
</dbReference>
<keyword evidence="5" id="KW-1185">Reference proteome</keyword>
<keyword evidence="2" id="KW-0732">Signal</keyword>
<evidence type="ECO:0000313" key="5">
    <source>
        <dbReference type="Proteomes" id="UP001566331"/>
    </source>
</evidence>
<dbReference type="InterPro" id="IPR006680">
    <property type="entry name" value="Amidohydro-rel"/>
</dbReference>
<evidence type="ECO:0000259" key="3">
    <source>
        <dbReference type="Pfam" id="PF01979"/>
    </source>
</evidence>
<dbReference type="Pfam" id="PF07676">
    <property type="entry name" value="PD40"/>
    <property type="match status" value="6"/>
</dbReference>
<sequence>MKHSSAALRAFVAGAVVCAAFAAFGAGTADDPAAHDGSSQVVTVDEGTNLAATVSPDGQAIVMDLQGVLWRLPASGGKAERITDSLLEPARPDWSPTQDLIAFQAFRDGNFNIWTVRSDGEGLQRLTSGPGDHRDPRFSPDGGTIAFASDRAFAGSYDIWTVDRDSGEPVRITDDDTIEEFEPAWSPDGTRLAFVSGTSARGTKIEAVTLATGERSTLVIAPEGAQLFAPSWSPDGATLAYVQLQNNVSRLMVAGQPVGEATDVFPFPARWLSADTLLYTGDGGIRTVRADGSGGARVPFEADIRFERPDYPRKRSVFDSPARRQAKGIVGPALSPDGTQLTFQALNQVWVARIGGKPRALTDDSYYKADPAWSPDGGRIAYSSDKAGTQDLYVHDLSTGDEQRITSLPGAEVSAAWSPDGNRIAFQDETGATQIVALSTGNVTPLIPSLFAPGKPSWSSSGNTVSIAALKPYSRRFREGTSQILTADVASGELRYWEPAPFKSLSTRGEDGPVYSPDGSALAFVMESALWTMPVDGDGYPAGPARQLTTEVTDAPTWSGDSQKLLYLSNGRLRMVSRDGGRPGHVPLRLDWQQERTAGRTIIHAGRLWDGRGPQVQTNVDITVVNNRIVHVRPHRDVAHAAGQGHGTEFVDASQYTVLPGLWESHTHEWISGKFFGARLGRLWLAYGVTSMQSVGDPAYRAVETREAYASGQRVGPRFFASGEAIDGERIYYNFMRPVTGGDRQLARELQRADALDYDMLKTYVRLPHEDQALSAEFAHQQMGVWAASHYMLPGLAFNMDGMTHLSATSRLGFAYTRSLTGATYGDVVDLLAGSGMFVISTTFNPSLYAEDPEMVDDPRLLALNPPWEQAALRAKRDLAVGTDQTISLERLRREEETLAAVVNGGGSVLAGTDSPLDNPAVALHLNLRAQVKYGMAPWQALQSATLRPAQEFGVADSLGSVERGKLADLVFVAGDPLQDIADLANVQAVMKNGRMYGIEELMAPFASAEARRAAAADSAAPAATHAASRHDDEHWWHDPELWQGAHEH</sequence>
<dbReference type="RefSeq" id="WP_370564873.1">
    <property type="nucleotide sequence ID" value="NZ_JBFWIB010000011.1"/>
</dbReference>
<dbReference type="SUPFAM" id="SSF51338">
    <property type="entry name" value="Composite domain of metallo-dependent hydrolases"/>
    <property type="match status" value="1"/>
</dbReference>
<dbReference type="Gene3D" id="2.30.40.10">
    <property type="entry name" value="Urease, subunit C, domain 1"/>
    <property type="match status" value="2"/>
</dbReference>
<dbReference type="EMBL" id="JBFWIC010000012">
    <property type="protein sequence ID" value="MEZ0475073.1"/>
    <property type="molecule type" value="Genomic_DNA"/>
</dbReference>
<comment type="caution">
    <text evidence="4">The sequence shown here is derived from an EMBL/GenBank/DDBJ whole genome shotgun (WGS) entry which is preliminary data.</text>
</comment>
<proteinExistence type="inferred from homology"/>
<organism evidence="4 5">
    <name type="scientific">Luteimonas salinilitoris</name>
    <dbReference type="NCBI Taxonomy" id="3237697"/>
    <lineage>
        <taxon>Bacteria</taxon>
        <taxon>Pseudomonadati</taxon>
        <taxon>Pseudomonadota</taxon>
        <taxon>Gammaproteobacteria</taxon>
        <taxon>Lysobacterales</taxon>
        <taxon>Lysobacteraceae</taxon>
        <taxon>Luteimonas</taxon>
    </lineage>
</organism>
<protein>
    <submittedName>
        <fullName evidence="4">Amidohydrolase family protein</fullName>
    </submittedName>
</protein>
<dbReference type="Pfam" id="PF01979">
    <property type="entry name" value="Amidohydro_1"/>
    <property type="match status" value="1"/>
</dbReference>
<dbReference type="InterPro" id="IPR011059">
    <property type="entry name" value="Metal-dep_hydrolase_composite"/>
</dbReference>
<gene>
    <name evidence="4" type="ORF">AB6713_10670</name>
</gene>